<dbReference type="EMBL" id="JAVRRG010000123">
    <property type="protein sequence ID" value="KAK5083256.1"/>
    <property type="molecule type" value="Genomic_DNA"/>
</dbReference>
<evidence type="ECO:0000256" key="3">
    <source>
        <dbReference type="ARBA" id="ARBA00022454"/>
    </source>
</evidence>
<evidence type="ECO:0000256" key="9">
    <source>
        <dbReference type="ARBA" id="ARBA00023328"/>
    </source>
</evidence>
<comment type="subcellular location">
    <subcellularLocation>
        <location evidence="2">Chromosome</location>
        <location evidence="2">Centromere</location>
        <location evidence="2">Kinetochore</location>
    </subcellularLocation>
    <subcellularLocation>
        <location evidence="1">Nucleus</location>
    </subcellularLocation>
</comment>
<dbReference type="Pfam" id="PF03980">
    <property type="entry name" value="Nnf1"/>
    <property type="match status" value="1"/>
</dbReference>
<feature type="region of interest" description="Disordered" evidence="11">
    <location>
        <begin position="1"/>
        <end position="20"/>
    </location>
</feature>
<evidence type="ECO:0000256" key="5">
    <source>
        <dbReference type="ARBA" id="ARBA00022776"/>
    </source>
</evidence>
<proteinExistence type="predicted"/>
<keyword evidence="10" id="KW-0175">Coiled coil</keyword>
<evidence type="ECO:0000256" key="6">
    <source>
        <dbReference type="ARBA" id="ARBA00022838"/>
    </source>
</evidence>
<dbReference type="InterPro" id="IPR007128">
    <property type="entry name" value="PMF1/Nnf1"/>
</dbReference>
<dbReference type="PANTHER" id="PTHR15459">
    <property type="entry name" value="POLYAMINE-MODULATED FACTOR 1"/>
    <property type="match status" value="1"/>
</dbReference>
<dbReference type="Proteomes" id="UP001345013">
    <property type="component" value="Unassembled WGS sequence"/>
</dbReference>
<evidence type="ECO:0000313" key="13">
    <source>
        <dbReference type="Proteomes" id="UP001345013"/>
    </source>
</evidence>
<feature type="compositionally biased region" description="Basic and acidic residues" evidence="11">
    <location>
        <begin position="100"/>
        <end position="110"/>
    </location>
</feature>
<gene>
    <name evidence="12" type="ORF">LTR24_007819</name>
</gene>
<name>A0ABR0K2F5_9EURO</name>
<feature type="region of interest" description="Disordered" evidence="11">
    <location>
        <begin position="100"/>
        <end position="126"/>
    </location>
</feature>
<evidence type="ECO:0000256" key="10">
    <source>
        <dbReference type="SAM" id="Coils"/>
    </source>
</evidence>
<evidence type="ECO:0008006" key="14">
    <source>
        <dbReference type="Google" id="ProtNLM"/>
    </source>
</evidence>
<reference evidence="12 13" key="1">
    <citation type="submission" date="2023-08" db="EMBL/GenBank/DDBJ databases">
        <title>Black Yeasts Isolated from many extreme environments.</title>
        <authorList>
            <person name="Coleine C."/>
            <person name="Stajich J.E."/>
            <person name="Selbmann L."/>
        </authorList>
    </citation>
    <scope>NUCLEOTIDE SEQUENCE [LARGE SCALE GENOMIC DNA]</scope>
    <source>
        <strain evidence="12 13">CCFEE 5885</strain>
    </source>
</reference>
<feature type="coiled-coil region" evidence="10">
    <location>
        <begin position="159"/>
        <end position="204"/>
    </location>
</feature>
<accession>A0ABR0K2F5</accession>
<dbReference type="PANTHER" id="PTHR15459:SF3">
    <property type="entry name" value="POLYAMINE-MODULATED FACTOR 1"/>
    <property type="match status" value="1"/>
</dbReference>
<evidence type="ECO:0000256" key="8">
    <source>
        <dbReference type="ARBA" id="ARBA00023306"/>
    </source>
</evidence>
<keyword evidence="9" id="KW-0137">Centromere</keyword>
<evidence type="ECO:0000256" key="1">
    <source>
        <dbReference type="ARBA" id="ARBA00004123"/>
    </source>
</evidence>
<keyword evidence="4" id="KW-0132">Cell division</keyword>
<keyword evidence="7" id="KW-0539">Nucleus</keyword>
<keyword evidence="8" id="KW-0131">Cell cycle</keyword>
<evidence type="ECO:0000256" key="7">
    <source>
        <dbReference type="ARBA" id="ARBA00023242"/>
    </source>
</evidence>
<sequence>MATNRVSASPSPPPSAPTVDSAAITSHRFAALRKVYTSALRATLTTNSYPNFASCFPTPATYCPRALEGVWKQLNTRLEEECLKDFEKGLGRWEQLIEDAKGRKSQHEETQTDNTNKADGVTPSTTHHKPMHLLSAQELHAAHLTPTLIRAENELHGKLDSVQEGNKDMMAKVEEQRAEMRRLVQQLEQMVEDVEGAAQVVENDVMRDDLRKGMGGFDATDEDVKMGG</sequence>
<organism evidence="12 13">
    <name type="scientific">Lithohypha guttulata</name>
    <dbReference type="NCBI Taxonomy" id="1690604"/>
    <lineage>
        <taxon>Eukaryota</taxon>
        <taxon>Fungi</taxon>
        <taxon>Dikarya</taxon>
        <taxon>Ascomycota</taxon>
        <taxon>Pezizomycotina</taxon>
        <taxon>Eurotiomycetes</taxon>
        <taxon>Chaetothyriomycetidae</taxon>
        <taxon>Chaetothyriales</taxon>
        <taxon>Trichomeriaceae</taxon>
        <taxon>Lithohypha</taxon>
    </lineage>
</organism>
<keyword evidence="5" id="KW-0498">Mitosis</keyword>
<feature type="compositionally biased region" description="Polar residues" evidence="11">
    <location>
        <begin position="112"/>
        <end position="125"/>
    </location>
</feature>
<evidence type="ECO:0000256" key="11">
    <source>
        <dbReference type="SAM" id="MobiDB-lite"/>
    </source>
</evidence>
<evidence type="ECO:0000313" key="12">
    <source>
        <dbReference type="EMBL" id="KAK5083256.1"/>
    </source>
</evidence>
<comment type="caution">
    <text evidence="12">The sequence shown here is derived from an EMBL/GenBank/DDBJ whole genome shotgun (WGS) entry which is preliminary data.</text>
</comment>
<protein>
    <recommendedName>
        <fullName evidence="14">MIND kinetochore complex component Nnf1</fullName>
    </recommendedName>
</protein>
<evidence type="ECO:0000256" key="2">
    <source>
        <dbReference type="ARBA" id="ARBA00004629"/>
    </source>
</evidence>
<keyword evidence="3" id="KW-0158">Chromosome</keyword>
<evidence type="ECO:0000256" key="4">
    <source>
        <dbReference type="ARBA" id="ARBA00022618"/>
    </source>
</evidence>
<keyword evidence="6" id="KW-0995">Kinetochore</keyword>
<keyword evidence="13" id="KW-1185">Reference proteome</keyword>